<dbReference type="Proteomes" id="UP000032352">
    <property type="component" value="Chromosome"/>
</dbReference>
<dbReference type="InterPro" id="IPR051082">
    <property type="entry name" value="Pentapeptide-BTB/POZ_domain"/>
</dbReference>
<protein>
    <submittedName>
        <fullName evidence="3">DUF2169 domain-containing protein</fullName>
    </submittedName>
</protein>
<dbReference type="PANTHER" id="PTHR14136:SF17">
    <property type="entry name" value="BTB_POZ DOMAIN-CONTAINING PROTEIN KCTD9"/>
    <property type="match status" value="1"/>
</dbReference>
<organism evidence="3 4">
    <name type="scientific">Thalassomonas viridans</name>
    <dbReference type="NCBI Taxonomy" id="137584"/>
    <lineage>
        <taxon>Bacteria</taxon>
        <taxon>Pseudomonadati</taxon>
        <taxon>Pseudomonadota</taxon>
        <taxon>Gammaproteobacteria</taxon>
        <taxon>Alteromonadales</taxon>
        <taxon>Colwelliaceae</taxon>
        <taxon>Thalassomonas</taxon>
    </lineage>
</organism>
<dbReference type="RefSeq" id="WP_044840123.1">
    <property type="nucleotide sequence ID" value="NZ_CP059733.1"/>
</dbReference>
<feature type="domain" description="DUF2169" evidence="2">
    <location>
        <begin position="29"/>
        <end position="302"/>
    </location>
</feature>
<gene>
    <name evidence="3" type="ORF">SG34_014910</name>
</gene>
<evidence type="ECO:0000313" key="4">
    <source>
        <dbReference type="Proteomes" id="UP000032352"/>
    </source>
</evidence>
<feature type="compositionally biased region" description="Basic and acidic residues" evidence="1">
    <location>
        <begin position="452"/>
        <end position="475"/>
    </location>
</feature>
<reference evidence="3 4" key="2">
    <citation type="journal article" date="2022" name="Mar. Drugs">
        <title>Bioassay-Guided Fractionation Leads to the Detection of Cholic Acid Generated by the Rare Thalassomonas sp.</title>
        <authorList>
            <person name="Pheiffer F."/>
            <person name="Schneider Y.K."/>
            <person name="Hansen E.H."/>
            <person name="Andersen J.H."/>
            <person name="Isaksson J."/>
            <person name="Busche T."/>
            <person name="R C."/>
            <person name="Kalinowski J."/>
            <person name="Zyl L.V."/>
            <person name="Trindade M."/>
        </authorList>
    </citation>
    <scope>NUCLEOTIDE SEQUENCE [LARGE SCALE GENOMIC DNA]</scope>
    <source>
        <strain evidence="3 4">XOM25</strain>
    </source>
</reference>
<reference evidence="3 4" key="1">
    <citation type="journal article" date="2015" name="Genome Announc.">
        <title>Draft Genome Sequences of Marine Isolates of Thalassomonas viridans and Thalassomonas actiniarum.</title>
        <authorList>
            <person name="Olonade I."/>
            <person name="van Zyl L.J."/>
            <person name="Trindade M."/>
        </authorList>
    </citation>
    <scope>NUCLEOTIDE SEQUENCE [LARGE SCALE GENOMIC DNA]</scope>
    <source>
        <strain evidence="3 4">XOM25</strain>
    </source>
</reference>
<dbReference type="Gene3D" id="2.160.20.80">
    <property type="entry name" value="E3 ubiquitin-protein ligase SopA"/>
    <property type="match status" value="3"/>
</dbReference>
<dbReference type="Pfam" id="PF00805">
    <property type="entry name" value="Pentapeptide"/>
    <property type="match status" value="3"/>
</dbReference>
<dbReference type="SUPFAM" id="SSF141571">
    <property type="entry name" value="Pentapeptide repeat-like"/>
    <property type="match status" value="3"/>
</dbReference>
<evidence type="ECO:0000259" key="2">
    <source>
        <dbReference type="Pfam" id="PF09937"/>
    </source>
</evidence>
<proteinExistence type="predicted"/>
<dbReference type="KEGG" id="tvd:SG34_014910"/>
<evidence type="ECO:0000313" key="3">
    <source>
        <dbReference type="EMBL" id="WDE08069.1"/>
    </source>
</evidence>
<sequence>MQIIKPGKLSLISKTYGFHGNRFAIGALCFFRLGTPKDKTELLTENSQWPLITAYLNNTVLDMGFAKPKGEFLIAGSACAPKNQAVRKMAVSACIGKMKKRLKVIGDRHWDGGLLSPASYPKAFRQMPLRYANAYGGETFPENPLGKGVITPKNKNPESGYYDLPNLYLHKENTGADRQKRSVAGFGPLDICGPQRARYQGTYDKKWLDTVHPGFPDDTRKQLFNAAPEDQHIKGFFHPGETYRLEGMHSDFTVIEGTTPDIQVRAFICQQQESGEDFKEVKTAIDTLWFFPELLLGVAIYRGVAEVNDSDGLDVTKLLLGCDGVQDTPREADYFRQVMALRSDSKTALAHVFNESQLMPVKTAAQKSEEAELYARAKAEQQEKAGQMQAIQQEKLQSAHPDTDIPTPEPQPQDAEAAPEPIPQELLEKGDIDLSSYVEFTQARLEQARADMEKQLDQAEQQKKQHAKDVKKETESVQSMQARVNNVVYVVATDLAKKAEHEATQAKQQKPGWAGLLPCDFPQTDHIQQAATLMAGKDRQARQNSPQVTVLPVPLPPDGPAKMRAWVMELLQSGTSLAGRDLAGADLSGIDFSGLDLRDVMLEQANLTGCDFSECRLDGAVLTGALVDKAIFSAGSLFKANLSLVQGKKALFNNADLTQANLTGSKLTHSDFSDAVLNRIQASETDLRFSSLPRVSCERGHFVQAKLDHCNWRQANINSCIFLQPAMTDTDWQQVVFNKTLMVEGSAKGINLCGVHAEKVQFSSVADFSGADISGGKWLGCGFRSLNLTGSDFRGSVFKNCDFGESDLSGGLFNEVLLDNCIMTRARFDESDCRGILINETALRKCLFNRVDLRQGEIVNTDLSEAVFNDCQTRDFKQRPVPSIK</sequence>
<dbReference type="AlphaFoldDB" id="A0AAF0CDF5"/>
<evidence type="ECO:0000256" key="1">
    <source>
        <dbReference type="SAM" id="MobiDB-lite"/>
    </source>
</evidence>
<accession>A0AAF0CDF5</accession>
<name>A0AAF0CDF5_9GAMM</name>
<keyword evidence="4" id="KW-1185">Reference proteome</keyword>
<dbReference type="PANTHER" id="PTHR14136">
    <property type="entry name" value="BTB_POZ DOMAIN-CONTAINING PROTEIN KCTD9"/>
    <property type="match status" value="1"/>
</dbReference>
<feature type="region of interest" description="Disordered" evidence="1">
    <location>
        <begin position="452"/>
        <end position="478"/>
    </location>
</feature>
<dbReference type="InterPro" id="IPR018683">
    <property type="entry name" value="DUF2169"/>
</dbReference>
<dbReference type="InterPro" id="IPR001646">
    <property type="entry name" value="5peptide_repeat"/>
</dbReference>
<feature type="region of interest" description="Disordered" evidence="1">
    <location>
        <begin position="378"/>
        <end position="418"/>
    </location>
</feature>
<dbReference type="EMBL" id="CP059733">
    <property type="protein sequence ID" value="WDE08069.1"/>
    <property type="molecule type" value="Genomic_DNA"/>
</dbReference>
<dbReference type="Pfam" id="PF09937">
    <property type="entry name" value="DUF2169"/>
    <property type="match status" value="1"/>
</dbReference>